<evidence type="ECO:0000313" key="2">
    <source>
        <dbReference type="Proteomes" id="UP000681155"/>
    </source>
</evidence>
<reference evidence="1 2" key="1">
    <citation type="submission" date="2021-05" db="EMBL/GenBank/DDBJ databases">
        <title>Complete genome of the cytokinin-producing biocontrol strain Pseudomonas fluorescens G20-18.</title>
        <authorList>
            <person name="Nielsen T.K."/>
            <person name="Mekureyaw M.F."/>
            <person name="Hansen L.H."/>
            <person name="Nicolaisen M.H."/>
            <person name="Roitsch T.G."/>
            <person name="Hennessy R.C."/>
        </authorList>
    </citation>
    <scope>NUCLEOTIDE SEQUENCE [LARGE SCALE GENOMIC DNA]</scope>
    <source>
        <strain evidence="1 2">G20-18</strain>
    </source>
</reference>
<dbReference type="EMBL" id="CP075566">
    <property type="protein sequence ID" value="QVW26940.1"/>
    <property type="molecule type" value="Genomic_DNA"/>
</dbReference>
<organism evidence="1 2">
    <name type="scientific">Pseudomonas hormoni</name>
    <dbReference type="NCBI Taxonomy" id="3093767"/>
    <lineage>
        <taxon>Bacteria</taxon>
        <taxon>Pseudomonadati</taxon>
        <taxon>Pseudomonadota</taxon>
        <taxon>Gammaproteobacteria</taxon>
        <taxon>Pseudomonadales</taxon>
        <taxon>Pseudomonadaceae</taxon>
        <taxon>Pseudomonas</taxon>
    </lineage>
</organism>
<accession>A0ABX8F5W5</accession>
<name>A0ABX8F5W5_9PSED</name>
<protein>
    <submittedName>
        <fullName evidence="1">Uncharacterized protein</fullName>
    </submittedName>
</protein>
<evidence type="ECO:0000313" key="1">
    <source>
        <dbReference type="EMBL" id="QVW26940.1"/>
    </source>
</evidence>
<gene>
    <name evidence="1" type="ORF">KJF94_18830</name>
</gene>
<dbReference type="Proteomes" id="UP000681155">
    <property type="component" value="Chromosome"/>
</dbReference>
<proteinExistence type="predicted"/>
<keyword evidence="2" id="KW-1185">Reference proteome</keyword>
<sequence>MMDDLIQLAHNFRASLELQRNLGLLPRHMADFPRGCCGVTSELLGDYLNSYPSGPEAESVSAYRDGKSHIWLLISSLVVDLTGDQFPDRPAVYVGPVDNWYQSWEVDLRGKAQHCHTPTSHEEHAVLARFLDEFGLPSFD</sequence>